<evidence type="ECO:0000256" key="1">
    <source>
        <dbReference type="SAM" id="Phobius"/>
    </source>
</evidence>
<dbReference type="Proteomes" id="UP000593564">
    <property type="component" value="Unassembled WGS sequence"/>
</dbReference>
<keyword evidence="1" id="KW-0472">Membrane</keyword>
<name>A0A7J7FQG8_CAMSI</name>
<proteinExistence type="predicted"/>
<comment type="caution">
    <text evidence="3">The sequence shown here is derived from an EMBL/GenBank/DDBJ whole genome shotgun (WGS) entry which is preliminary data.</text>
</comment>
<evidence type="ECO:0000313" key="4">
    <source>
        <dbReference type="Proteomes" id="UP000593564"/>
    </source>
</evidence>
<keyword evidence="4" id="KW-1185">Reference proteome</keyword>
<gene>
    <name evidence="3" type="ORF">HYC85_031325</name>
</gene>
<reference evidence="3 4" key="2">
    <citation type="submission" date="2020-07" db="EMBL/GenBank/DDBJ databases">
        <title>Genome assembly of wild tea tree DASZ reveals pedigree and selection history of tea varieties.</title>
        <authorList>
            <person name="Zhang W."/>
        </authorList>
    </citation>
    <scope>NUCLEOTIDE SEQUENCE [LARGE SCALE GENOMIC DNA]</scope>
    <source>
        <strain evidence="4">cv. G240</strain>
        <tissue evidence="3">Leaf</tissue>
    </source>
</reference>
<protein>
    <recommendedName>
        <fullName evidence="2">Guanylate-binding protein N-terminal domain-containing protein</fullName>
    </recommendedName>
</protein>
<organism evidence="3 4">
    <name type="scientific">Camellia sinensis</name>
    <name type="common">Tea plant</name>
    <name type="synonym">Thea sinensis</name>
    <dbReference type="NCBI Taxonomy" id="4442"/>
    <lineage>
        <taxon>Eukaryota</taxon>
        <taxon>Viridiplantae</taxon>
        <taxon>Streptophyta</taxon>
        <taxon>Embryophyta</taxon>
        <taxon>Tracheophyta</taxon>
        <taxon>Spermatophyta</taxon>
        <taxon>Magnoliopsida</taxon>
        <taxon>eudicotyledons</taxon>
        <taxon>Gunneridae</taxon>
        <taxon>Pentapetalae</taxon>
        <taxon>asterids</taxon>
        <taxon>Ericales</taxon>
        <taxon>Theaceae</taxon>
        <taxon>Camellia</taxon>
    </lineage>
</organism>
<dbReference type="GO" id="GO:0003924">
    <property type="term" value="F:GTPase activity"/>
    <property type="evidence" value="ECO:0007669"/>
    <property type="project" value="InterPro"/>
</dbReference>
<dbReference type="InterPro" id="IPR015894">
    <property type="entry name" value="Guanylate-bd_N"/>
</dbReference>
<evidence type="ECO:0000259" key="2">
    <source>
        <dbReference type="Pfam" id="PF02263"/>
    </source>
</evidence>
<sequence>MASKFLTSFPLSPHVFKTSRFRCFLLSICKITPSAAITMKIACWVVVFSIFLCLFAYGSFSIDVFRKGFPIVEPDPDHTKLRIAREGLEAIERINNPIAAVFVIGPYLCVKSFLLDQLLFLSCYEGFGVGHMRDTKTKLDADHDEVDLSNHPFTDITYRYFVIFYRDMSMGNPARIGY</sequence>
<dbReference type="InterPro" id="IPR027417">
    <property type="entry name" value="P-loop_NTPase"/>
</dbReference>
<evidence type="ECO:0000313" key="3">
    <source>
        <dbReference type="EMBL" id="KAF5930452.1"/>
    </source>
</evidence>
<dbReference type="AlphaFoldDB" id="A0A7J7FQG8"/>
<keyword evidence="1" id="KW-1133">Transmembrane helix</keyword>
<dbReference type="EMBL" id="JACBKZ010000015">
    <property type="protein sequence ID" value="KAF5930452.1"/>
    <property type="molecule type" value="Genomic_DNA"/>
</dbReference>
<dbReference type="GO" id="GO:0005525">
    <property type="term" value="F:GTP binding"/>
    <property type="evidence" value="ECO:0007669"/>
    <property type="project" value="InterPro"/>
</dbReference>
<dbReference type="Pfam" id="PF02263">
    <property type="entry name" value="GBP"/>
    <property type="match status" value="1"/>
</dbReference>
<keyword evidence="1" id="KW-0812">Transmembrane</keyword>
<feature type="transmembrane region" description="Helical" evidence="1">
    <location>
        <begin position="41"/>
        <end position="60"/>
    </location>
</feature>
<feature type="domain" description="Guanylate-binding protein N-terminal" evidence="2">
    <location>
        <begin position="80"/>
        <end position="137"/>
    </location>
</feature>
<accession>A0A7J7FQG8</accession>
<dbReference type="Gene3D" id="3.40.50.300">
    <property type="entry name" value="P-loop containing nucleotide triphosphate hydrolases"/>
    <property type="match status" value="1"/>
</dbReference>
<reference evidence="4" key="1">
    <citation type="journal article" date="2020" name="Nat. Commun.">
        <title>Genome assembly of wild tea tree DASZ reveals pedigree and selection history of tea varieties.</title>
        <authorList>
            <person name="Zhang W."/>
            <person name="Zhang Y."/>
            <person name="Qiu H."/>
            <person name="Guo Y."/>
            <person name="Wan H."/>
            <person name="Zhang X."/>
            <person name="Scossa F."/>
            <person name="Alseekh S."/>
            <person name="Zhang Q."/>
            <person name="Wang P."/>
            <person name="Xu L."/>
            <person name="Schmidt M.H."/>
            <person name="Jia X."/>
            <person name="Li D."/>
            <person name="Zhu A."/>
            <person name="Guo F."/>
            <person name="Chen W."/>
            <person name="Ni D."/>
            <person name="Usadel B."/>
            <person name="Fernie A.R."/>
            <person name="Wen W."/>
        </authorList>
    </citation>
    <scope>NUCLEOTIDE SEQUENCE [LARGE SCALE GENOMIC DNA]</scope>
    <source>
        <strain evidence="4">cv. G240</strain>
    </source>
</reference>